<reference evidence="3" key="1">
    <citation type="journal article" date="2014" name="Int. J. Syst. Evol. Microbiol.">
        <title>Complete genome sequence of Corynebacterium casei LMG S-19264T (=DSM 44701T), isolated from a smear-ripened cheese.</title>
        <authorList>
            <consortium name="US DOE Joint Genome Institute (JGI-PGF)"/>
            <person name="Walter F."/>
            <person name="Albersmeier A."/>
            <person name="Kalinowski J."/>
            <person name="Ruckert C."/>
        </authorList>
    </citation>
    <scope>NUCLEOTIDE SEQUENCE</scope>
    <source>
        <strain evidence="3">CGMCC 1.15367</strain>
    </source>
</reference>
<dbReference type="SUPFAM" id="SSF48208">
    <property type="entry name" value="Six-hairpin glycosidases"/>
    <property type="match status" value="1"/>
</dbReference>
<evidence type="ECO:0000313" key="3">
    <source>
        <dbReference type="EMBL" id="GGE06683.1"/>
    </source>
</evidence>
<organism evidence="3 4">
    <name type="scientific">Aureimonas endophytica</name>
    <dbReference type="NCBI Taxonomy" id="2027858"/>
    <lineage>
        <taxon>Bacteria</taxon>
        <taxon>Pseudomonadati</taxon>
        <taxon>Pseudomonadota</taxon>
        <taxon>Alphaproteobacteria</taxon>
        <taxon>Hyphomicrobiales</taxon>
        <taxon>Aurantimonadaceae</taxon>
        <taxon>Aureimonas</taxon>
    </lineage>
</organism>
<dbReference type="PANTHER" id="PTHR15108">
    <property type="entry name" value="N-ACYLGLUCOSAMINE-2-EPIMERASE"/>
    <property type="match status" value="1"/>
</dbReference>
<comment type="similarity">
    <text evidence="1">Belongs to the N-acylglucosamine 2-epimerase family.</text>
</comment>
<evidence type="ECO:0000313" key="4">
    <source>
        <dbReference type="Proteomes" id="UP000644699"/>
    </source>
</evidence>
<dbReference type="EMBL" id="BMIQ01000004">
    <property type="protein sequence ID" value="GGE06683.1"/>
    <property type="molecule type" value="Genomic_DNA"/>
</dbReference>
<dbReference type="RefSeq" id="WP_188909358.1">
    <property type="nucleotide sequence ID" value="NZ_BMIQ01000004.1"/>
</dbReference>
<gene>
    <name evidence="3" type="ORF">GCM10011390_27220</name>
</gene>
<keyword evidence="2 3" id="KW-0413">Isomerase</keyword>
<comment type="caution">
    <text evidence="3">The sequence shown here is derived from an EMBL/GenBank/DDBJ whole genome shotgun (WGS) entry which is preliminary data.</text>
</comment>
<dbReference type="InterPro" id="IPR010819">
    <property type="entry name" value="AGE/CE"/>
</dbReference>
<name>A0A916ZPI1_9HYPH</name>
<dbReference type="GO" id="GO:0005975">
    <property type="term" value="P:carbohydrate metabolic process"/>
    <property type="evidence" value="ECO:0007669"/>
    <property type="project" value="InterPro"/>
</dbReference>
<dbReference type="Pfam" id="PF07221">
    <property type="entry name" value="GlcNAc_2-epim"/>
    <property type="match status" value="1"/>
</dbReference>
<keyword evidence="4" id="KW-1185">Reference proteome</keyword>
<dbReference type="InterPro" id="IPR008928">
    <property type="entry name" value="6-hairpin_glycosidase_sf"/>
</dbReference>
<dbReference type="InterPro" id="IPR012341">
    <property type="entry name" value="6hp_glycosidase-like_sf"/>
</dbReference>
<protein>
    <submittedName>
        <fullName evidence="3">Mannose-6-phosphate isomerase</fullName>
    </submittedName>
</protein>
<accession>A0A916ZPI1</accession>
<dbReference type="Gene3D" id="1.50.10.10">
    <property type="match status" value="1"/>
</dbReference>
<proteinExistence type="inferred from homology"/>
<evidence type="ECO:0000256" key="1">
    <source>
        <dbReference type="ARBA" id="ARBA00008558"/>
    </source>
</evidence>
<evidence type="ECO:0000256" key="2">
    <source>
        <dbReference type="ARBA" id="ARBA00023235"/>
    </source>
</evidence>
<sequence length="414" mass="46658">MTTASTEPSFRQSAGHRRHLAELADRLFGLFETESLDPAGGFFALDAEGRAVTGAAGWPRGIHEVTRIVHCFAIGEKLGRPAARRFVEHGLDFIETRHRDREAGGWFWSVGETGPADATKQAYGHAFVMLAAAGATVCGHEAGPRLLADVDAVIDAHFWEEDWGAVIDGFERDWTPLGPYRGQNANMHLTEALMAAFEASGNPKFLERAERIAGLIIERHAAGLAWRVAEHFNADWTLDRDFAGDRMFRPPAMTPGHWLEWARLLLQLWIAGGKRHDWMAEGAEKLFANAVRWGWDETHGGFFYTTDFENNPAMREKLWWPTAEAMAAAHFLAEHRPSAFHEEWYRRSFEFIDRHFIDHRHGGWRPELSEDLRPQAELFHGVPDIYHSLQALLIPLFPATGSLTQVARPLGDAR</sequence>
<dbReference type="Proteomes" id="UP000644699">
    <property type="component" value="Unassembled WGS sequence"/>
</dbReference>
<dbReference type="GO" id="GO:0016853">
    <property type="term" value="F:isomerase activity"/>
    <property type="evidence" value="ECO:0007669"/>
    <property type="project" value="UniProtKB-KW"/>
</dbReference>
<reference evidence="3" key="2">
    <citation type="submission" date="2020-09" db="EMBL/GenBank/DDBJ databases">
        <authorList>
            <person name="Sun Q."/>
            <person name="Zhou Y."/>
        </authorList>
    </citation>
    <scope>NUCLEOTIDE SEQUENCE</scope>
    <source>
        <strain evidence="3">CGMCC 1.15367</strain>
    </source>
</reference>
<dbReference type="AlphaFoldDB" id="A0A916ZPI1"/>